<feature type="binding site" evidence="11">
    <location>
        <begin position="125"/>
        <end position="131"/>
    </location>
    <ligand>
        <name>ATP</name>
        <dbReference type="ChEBI" id="CHEBI:30616"/>
    </ligand>
</feature>
<sequence length="398" mass="43790">MNKNYDDLKKKFCQIYGGSEENLRIFSGPGRVNLIGEHIDYCGGLVLPAALSLDSTVIARVNDDNTLRLAATDLSDRVEVKLDNLEAARGLKWGNYQAGVAYMLQQAGYELVGVDMLFHDTVPLGSGLSSSAAIELAAAVTLVTLANEAHGITKPIDMVEMAVLGQKTENEFCGVSCGIMDQFASAMGKKDHAILLNCGTLQYEYLPLKLDGYKIVLGNTKKKRSLGESKYNERVQECAEGLRILKQYLPDKNNLCDITISEFEKYKSKIENEVIRKRVTHVISENDRVLKAAEALKKNDLVKLGRLLIEANASIRDLYEVTGKELDTMTSEAMKVDGVIGARMTGAGFGGCTVNIVPEDKVDLFIEQVGKNYKEKTGIIPEFYISEISDGAREIKIK</sequence>
<dbReference type="Proteomes" id="UP000306409">
    <property type="component" value="Chromosome"/>
</dbReference>
<dbReference type="InterPro" id="IPR006206">
    <property type="entry name" value="Mevalonate/galactokinase"/>
</dbReference>
<evidence type="ECO:0000256" key="6">
    <source>
        <dbReference type="ARBA" id="ARBA00022777"/>
    </source>
</evidence>
<feature type="binding site" evidence="11">
    <location>
        <position position="131"/>
    </location>
    <ligand>
        <name>Mg(2+)</name>
        <dbReference type="ChEBI" id="CHEBI:18420"/>
    </ligand>
</feature>
<dbReference type="Pfam" id="PF08544">
    <property type="entry name" value="GHMP_kinases_C"/>
    <property type="match status" value="1"/>
</dbReference>
<evidence type="ECO:0000256" key="12">
    <source>
        <dbReference type="NCBIfam" id="TIGR00131"/>
    </source>
</evidence>
<evidence type="ECO:0000313" key="17">
    <source>
        <dbReference type="Proteomes" id="UP000306409"/>
    </source>
</evidence>
<dbReference type="SUPFAM" id="SSF55060">
    <property type="entry name" value="GHMP Kinase, C-terminal domain"/>
    <property type="match status" value="1"/>
</dbReference>
<evidence type="ECO:0000256" key="2">
    <source>
        <dbReference type="ARBA" id="ARBA00022490"/>
    </source>
</evidence>
<dbReference type="Gene3D" id="3.30.70.890">
    <property type="entry name" value="GHMP kinase, C-terminal domain"/>
    <property type="match status" value="1"/>
</dbReference>
<dbReference type="GO" id="GO:0005524">
    <property type="term" value="F:ATP binding"/>
    <property type="evidence" value="ECO:0007669"/>
    <property type="project" value="UniProtKB-UniRule"/>
</dbReference>
<comment type="similarity">
    <text evidence="1 11">Belongs to the GHMP kinase family. GalK subfamily.</text>
</comment>
<dbReference type="InterPro" id="IPR006203">
    <property type="entry name" value="GHMP_knse_ATP-bd_CS"/>
</dbReference>
<dbReference type="InterPro" id="IPR019539">
    <property type="entry name" value="GalKase_N"/>
</dbReference>
<dbReference type="InterPro" id="IPR013750">
    <property type="entry name" value="GHMP_kinase_C_dom"/>
</dbReference>
<feature type="binding site" evidence="11">
    <location>
        <position position="231"/>
    </location>
    <ligand>
        <name>substrate</name>
    </ligand>
</feature>
<accession>A0A4U7JJK1</accession>
<dbReference type="GO" id="GO:0005829">
    <property type="term" value="C:cytosol"/>
    <property type="evidence" value="ECO:0007669"/>
    <property type="project" value="TreeGrafter"/>
</dbReference>
<keyword evidence="7 11" id="KW-0067">ATP-binding</keyword>
<dbReference type="PANTHER" id="PTHR10457">
    <property type="entry name" value="MEVALONATE KINASE/GALACTOKINASE"/>
    <property type="match status" value="1"/>
</dbReference>
<dbReference type="PROSITE" id="PS00627">
    <property type="entry name" value="GHMP_KINASES_ATP"/>
    <property type="match status" value="1"/>
</dbReference>
<dbReference type="InterPro" id="IPR036554">
    <property type="entry name" value="GHMP_kinase_C_sf"/>
</dbReference>
<evidence type="ECO:0000256" key="7">
    <source>
        <dbReference type="ARBA" id="ARBA00022840"/>
    </source>
</evidence>
<evidence type="ECO:0000313" key="16">
    <source>
        <dbReference type="EMBL" id="QNU66112.1"/>
    </source>
</evidence>
<evidence type="ECO:0000256" key="9">
    <source>
        <dbReference type="ARBA" id="ARBA00023144"/>
    </source>
</evidence>
<keyword evidence="8 11" id="KW-0460">Magnesium</keyword>
<feature type="domain" description="Galactokinase N-terminal" evidence="15">
    <location>
        <begin position="10"/>
        <end position="60"/>
    </location>
</feature>
<feature type="domain" description="GHMP kinase N-terminal" evidence="13">
    <location>
        <begin position="99"/>
        <end position="189"/>
    </location>
</feature>
<dbReference type="FunFam" id="3.30.230.10:FF:000017">
    <property type="entry name" value="Galactokinase"/>
    <property type="match status" value="1"/>
</dbReference>
<dbReference type="Pfam" id="PF00288">
    <property type="entry name" value="GHMP_kinases_N"/>
    <property type="match status" value="1"/>
</dbReference>
<dbReference type="UniPathway" id="UPA00214"/>
<dbReference type="GO" id="GO:0000287">
    <property type="term" value="F:magnesium ion binding"/>
    <property type="evidence" value="ECO:0007669"/>
    <property type="project" value="UniProtKB-UniRule"/>
</dbReference>
<comment type="caution">
    <text evidence="11">Lacks conserved residue(s) required for the propagation of feature annotation.</text>
</comment>
<feature type="active site" description="Proton acceptor" evidence="11">
    <location>
        <position position="181"/>
    </location>
</feature>
<keyword evidence="10 11" id="KW-0119">Carbohydrate metabolism</keyword>
<dbReference type="NCBIfam" id="NF003705">
    <property type="entry name" value="PRK05322.1"/>
    <property type="match status" value="1"/>
</dbReference>
<dbReference type="InterPro" id="IPR020568">
    <property type="entry name" value="Ribosomal_Su5_D2-typ_SF"/>
</dbReference>
<dbReference type="InterPro" id="IPR006204">
    <property type="entry name" value="GHMP_kinase_N_dom"/>
</dbReference>
<dbReference type="GO" id="GO:0004335">
    <property type="term" value="F:galactokinase activity"/>
    <property type="evidence" value="ECO:0007669"/>
    <property type="project" value="UniProtKB-UniRule"/>
</dbReference>
<dbReference type="Pfam" id="PF10509">
    <property type="entry name" value="GalKase_gal_bdg"/>
    <property type="match status" value="1"/>
</dbReference>
<dbReference type="HAMAP" id="MF_00246">
    <property type="entry name" value="Galactokinase"/>
    <property type="match status" value="1"/>
</dbReference>
<keyword evidence="9 11" id="KW-0299">Galactose metabolism</keyword>
<dbReference type="PRINTS" id="PR00473">
    <property type="entry name" value="GALCTOKINASE"/>
</dbReference>
<dbReference type="OrthoDB" id="250531at2"/>
<dbReference type="PIRSF" id="PIRSF000530">
    <property type="entry name" value="Galactokinase"/>
    <property type="match status" value="1"/>
</dbReference>
<dbReference type="Gene3D" id="3.30.230.10">
    <property type="match status" value="1"/>
</dbReference>
<dbReference type="InterPro" id="IPR014721">
    <property type="entry name" value="Ribsml_uS5_D2-typ_fold_subgr"/>
</dbReference>
<evidence type="ECO:0000256" key="1">
    <source>
        <dbReference type="ARBA" id="ARBA00006566"/>
    </source>
</evidence>
<evidence type="ECO:0000259" key="13">
    <source>
        <dbReference type="Pfam" id="PF00288"/>
    </source>
</evidence>
<dbReference type="InterPro" id="IPR022963">
    <property type="entry name" value="Galactokinase_bac"/>
</dbReference>
<keyword evidence="6 11" id="KW-0418">Kinase</keyword>
<evidence type="ECO:0000256" key="11">
    <source>
        <dbReference type="HAMAP-Rule" id="MF_00246"/>
    </source>
</evidence>
<keyword evidence="2 11" id="KW-0963">Cytoplasm</keyword>
<evidence type="ECO:0000256" key="5">
    <source>
        <dbReference type="ARBA" id="ARBA00022741"/>
    </source>
</evidence>
<dbReference type="InterPro" id="IPR000705">
    <property type="entry name" value="Galactokinase"/>
</dbReference>
<keyword evidence="5 11" id="KW-0547">Nucleotide-binding</keyword>
<comment type="catalytic activity">
    <reaction evidence="11">
        <text>alpha-D-galactose + ATP = alpha-D-galactose 1-phosphate + ADP + H(+)</text>
        <dbReference type="Rhea" id="RHEA:13553"/>
        <dbReference type="ChEBI" id="CHEBI:15378"/>
        <dbReference type="ChEBI" id="CHEBI:28061"/>
        <dbReference type="ChEBI" id="CHEBI:30616"/>
        <dbReference type="ChEBI" id="CHEBI:58336"/>
        <dbReference type="ChEBI" id="CHEBI:456216"/>
        <dbReference type="EC" id="2.7.1.6"/>
    </reaction>
</comment>
<evidence type="ECO:0000256" key="4">
    <source>
        <dbReference type="ARBA" id="ARBA00022723"/>
    </source>
</evidence>
<feature type="domain" description="GHMP kinase C-terminal" evidence="14">
    <location>
        <begin position="292"/>
        <end position="374"/>
    </location>
</feature>
<comment type="pathway">
    <text evidence="11">Carbohydrate metabolism; galactose metabolism.</text>
</comment>
<keyword evidence="4 11" id="KW-0479">Metal-binding</keyword>
<dbReference type="EC" id="2.7.1.6" evidence="11 12"/>
<name>A0A4U7JJK1_9FIRM</name>
<gene>
    <name evidence="11" type="primary">galK</name>
    <name evidence="16" type="ORF">EHE19_014670</name>
</gene>
<dbReference type="FunFam" id="3.30.70.890:FF:000001">
    <property type="entry name" value="Galactokinase"/>
    <property type="match status" value="1"/>
</dbReference>
<feature type="binding site" evidence="11">
    <location>
        <position position="169"/>
    </location>
    <ligand>
        <name>Mg(2+)</name>
        <dbReference type="ChEBI" id="CHEBI:18420"/>
    </ligand>
</feature>
<evidence type="ECO:0000259" key="14">
    <source>
        <dbReference type="Pfam" id="PF08544"/>
    </source>
</evidence>
<keyword evidence="3 11" id="KW-0808">Transferase</keyword>
<dbReference type="SUPFAM" id="SSF54211">
    <property type="entry name" value="Ribosomal protein S5 domain 2-like"/>
    <property type="match status" value="1"/>
</dbReference>
<dbReference type="InterPro" id="IPR019741">
    <property type="entry name" value="Galactokinase_CS"/>
</dbReference>
<dbReference type="NCBIfam" id="TIGR00131">
    <property type="entry name" value="gal_kin"/>
    <property type="match status" value="1"/>
</dbReference>
<protein>
    <recommendedName>
        <fullName evidence="11 12">Galactokinase</fullName>
        <ecNumber evidence="11 12">2.7.1.6</ecNumber>
    </recommendedName>
    <alternativeName>
        <fullName evidence="11">Galactose kinase</fullName>
    </alternativeName>
</protein>
<feature type="site" description="Transition state stabilizer" evidence="11">
    <location>
        <position position="31"/>
    </location>
</feature>
<organism evidence="16 17">
    <name type="scientific">Ruminiclostridium herbifermentans</name>
    <dbReference type="NCBI Taxonomy" id="2488810"/>
    <lineage>
        <taxon>Bacteria</taxon>
        <taxon>Bacillati</taxon>
        <taxon>Bacillota</taxon>
        <taxon>Clostridia</taxon>
        <taxon>Eubacteriales</taxon>
        <taxon>Oscillospiraceae</taxon>
        <taxon>Ruminiclostridium</taxon>
    </lineage>
</organism>
<dbReference type="GO" id="GO:0006012">
    <property type="term" value="P:galactose metabolic process"/>
    <property type="evidence" value="ECO:0007669"/>
    <property type="project" value="UniProtKB-UniRule"/>
</dbReference>
<evidence type="ECO:0000259" key="15">
    <source>
        <dbReference type="Pfam" id="PF10509"/>
    </source>
</evidence>
<dbReference type="EMBL" id="CP061336">
    <property type="protein sequence ID" value="QNU66112.1"/>
    <property type="molecule type" value="Genomic_DNA"/>
</dbReference>
<dbReference type="PANTHER" id="PTHR10457:SF7">
    <property type="entry name" value="GALACTOKINASE-RELATED"/>
    <property type="match status" value="1"/>
</dbReference>
<comment type="subcellular location">
    <subcellularLocation>
        <location evidence="11">Cytoplasm</location>
    </subcellularLocation>
</comment>
<dbReference type="PRINTS" id="PR00959">
    <property type="entry name" value="MEVGALKINASE"/>
</dbReference>
<evidence type="ECO:0000256" key="10">
    <source>
        <dbReference type="ARBA" id="ARBA00023277"/>
    </source>
</evidence>
<comment type="function">
    <text evidence="11">Catalyzes the transfer of the gamma-phosphate of ATP to D-galactose to form alpha-D-galactose-1-phosphate (Gal-1-P).</text>
</comment>
<evidence type="ECO:0000256" key="3">
    <source>
        <dbReference type="ARBA" id="ARBA00022679"/>
    </source>
</evidence>
<reference evidence="16 17" key="1">
    <citation type="submission" date="2020-09" db="EMBL/GenBank/DDBJ databases">
        <title>Characterization and genome sequencing of Ruminiclostridium sp. nov. MA18.</title>
        <authorList>
            <person name="Rettenmaier R."/>
            <person name="Kowollik M.-L."/>
            <person name="Liebl W."/>
            <person name="Zverlov V."/>
        </authorList>
    </citation>
    <scope>NUCLEOTIDE SEQUENCE [LARGE SCALE GENOMIC DNA]</scope>
    <source>
        <strain evidence="16 17">MA18</strain>
    </source>
</reference>
<keyword evidence="17" id="KW-1185">Reference proteome</keyword>
<feature type="binding site" evidence="11">
    <location>
        <begin position="37"/>
        <end position="40"/>
    </location>
    <ligand>
        <name>substrate</name>
    </ligand>
</feature>
<dbReference type="PROSITE" id="PS00106">
    <property type="entry name" value="GALACTOKINASE"/>
    <property type="match status" value="1"/>
</dbReference>
<proteinExistence type="inferred from homology"/>
<evidence type="ECO:0000256" key="8">
    <source>
        <dbReference type="ARBA" id="ARBA00022842"/>
    </source>
</evidence>
<dbReference type="AlphaFoldDB" id="A0A4U7JJK1"/>
<dbReference type="RefSeq" id="WP_137696858.1">
    <property type="nucleotide sequence ID" value="NZ_CP061336.1"/>
</dbReference>
<dbReference type="KEGG" id="rher:EHE19_014670"/>